<accession>A0AAV7SJ89</accession>
<evidence type="ECO:0000313" key="1">
    <source>
        <dbReference type="EMBL" id="KAJ1164136.1"/>
    </source>
</evidence>
<name>A0AAV7SJ89_PLEWA</name>
<dbReference type="EMBL" id="JANPWB010000008">
    <property type="protein sequence ID" value="KAJ1164136.1"/>
    <property type="molecule type" value="Genomic_DNA"/>
</dbReference>
<organism evidence="1 2">
    <name type="scientific">Pleurodeles waltl</name>
    <name type="common">Iberian ribbed newt</name>
    <dbReference type="NCBI Taxonomy" id="8319"/>
    <lineage>
        <taxon>Eukaryota</taxon>
        <taxon>Metazoa</taxon>
        <taxon>Chordata</taxon>
        <taxon>Craniata</taxon>
        <taxon>Vertebrata</taxon>
        <taxon>Euteleostomi</taxon>
        <taxon>Amphibia</taxon>
        <taxon>Batrachia</taxon>
        <taxon>Caudata</taxon>
        <taxon>Salamandroidea</taxon>
        <taxon>Salamandridae</taxon>
        <taxon>Pleurodelinae</taxon>
        <taxon>Pleurodeles</taxon>
    </lineage>
</organism>
<reference evidence="1" key="1">
    <citation type="journal article" date="2022" name="bioRxiv">
        <title>Sequencing and chromosome-scale assembly of the giantPleurodeles waltlgenome.</title>
        <authorList>
            <person name="Brown T."/>
            <person name="Elewa A."/>
            <person name="Iarovenko S."/>
            <person name="Subramanian E."/>
            <person name="Araus A.J."/>
            <person name="Petzold A."/>
            <person name="Susuki M."/>
            <person name="Suzuki K.-i.T."/>
            <person name="Hayashi T."/>
            <person name="Toyoda A."/>
            <person name="Oliveira C."/>
            <person name="Osipova E."/>
            <person name="Leigh N.D."/>
            <person name="Simon A."/>
            <person name="Yun M.H."/>
        </authorList>
    </citation>
    <scope>NUCLEOTIDE SEQUENCE</scope>
    <source>
        <strain evidence="1">20211129_DDA</strain>
        <tissue evidence="1">Liver</tissue>
    </source>
</reference>
<dbReference type="Proteomes" id="UP001066276">
    <property type="component" value="Chromosome 4_2"/>
</dbReference>
<comment type="caution">
    <text evidence="1">The sequence shown here is derived from an EMBL/GenBank/DDBJ whole genome shotgun (WGS) entry which is preliminary data.</text>
</comment>
<protein>
    <submittedName>
        <fullName evidence="1">Uncharacterized protein</fullName>
    </submittedName>
</protein>
<proteinExistence type="predicted"/>
<gene>
    <name evidence="1" type="ORF">NDU88_004581</name>
</gene>
<keyword evidence="2" id="KW-1185">Reference proteome</keyword>
<dbReference type="AlphaFoldDB" id="A0AAV7SJ89"/>
<sequence>MKRSPFLESSCWPGSVRWTRISAILGPEINSRGAEATRQRSTYALAQLSPRIQFLSSTYQDIICADDALEATVYQLFITVNKAVTAILRSRKVQILVTRKVTFRVRPLHLKGVKAEE</sequence>
<evidence type="ECO:0000313" key="2">
    <source>
        <dbReference type="Proteomes" id="UP001066276"/>
    </source>
</evidence>